<evidence type="ECO:0000256" key="4">
    <source>
        <dbReference type="ARBA" id="ARBA00022538"/>
    </source>
</evidence>
<evidence type="ECO:0000256" key="12">
    <source>
        <dbReference type="ARBA" id="ARBA00034430"/>
    </source>
</evidence>
<feature type="transmembrane region" description="Helical" evidence="13">
    <location>
        <begin position="107"/>
        <end position="124"/>
    </location>
</feature>
<keyword evidence="9" id="KW-0406">Ion transport</keyword>
<proteinExistence type="inferred from homology"/>
<feature type="transmembrane region" description="Helical" evidence="13">
    <location>
        <begin position="35"/>
        <end position="58"/>
    </location>
</feature>
<accession>A0ABX1S3Y0</accession>
<dbReference type="Pfam" id="PF06736">
    <property type="entry name" value="TMEM175"/>
    <property type="match status" value="1"/>
</dbReference>
<keyword evidence="15" id="KW-1185">Reference proteome</keyword>
<evidence type="ECO:0000256" key="10">
    <source>
        <dbReference type="ARBA" id="ARBA00023136"/>
    </source>
</evidence>
<reference evidence="14 15" key="1">
    <citation type="submission" date="2020-04" db="EMBL/GenBank/DDBJ databases">
        <title>A Flavivirga sp. nov.</title>
        <authorList>
            <person name="Sun X."/>
        </authorList>
    </citation>
    <scope>NUCLEOTIDE SEQUENCE [LARGE SCALE GENOMIC DNA]</scope>
    <source>
        <strain evidence="14 15">Y03</strain>
    </source>
</reference>
<keyword evidence="4" id="KW-0633">Potassium transport</keyword>
<sequence>MTSERLEAFSDGVLAIIITIMVLELEAPKEYTLEAFFEIVPTFISYLVSFLYVSVYWVTHHQLFKIAEKINGKVLWSNLYLLFWLSVIPFTTGWIGQGNHHTDVVPVVLYGFVLLMSQLSFLLLRNSIIKIHEKKSPIAVHFNRLTMDFACVSIYVIGLSSAFLNTYISMALFLLVGLLKVVELNSISKRIQSIY</sequence>
<keyword evidence="5 13" id="KW-0812">Transmembrane</keyword>
<evidence type="ECO:0000256" key="7">
    <source>
        <dbReference type="ARBA" id="ARBA00022958"/>
    </source>
</evidence>
<dbReference type="InterPro" id="IPR010617">
    <property type="entry name" value="TMEM175-like"/>
</dbReference>
<evidence type="ECO:0000256" key="11">
    <source>
        <dbReference type="ARBA" id="ARBA00023303"/>
    </source>
</evidence>
<keyword evidence="10 13" id="KW-0472">Membrane</keyword>
<keyword evidence="11" id="KW-0407">Ion channel</keyword>
<feature type="transmembrane region" description="Helical" evidence="13">
    <location>
        <begin position="7"/>
        <end position="23"/>
    </location>
</feature>
<evidence type="ECO:0000313" key="14">
    <source>
        <dbReference type="EMBL" id="NMH89918.1"/>
    </source>
</evidence>
<feature type="transmembrane region" description="Helical" evidence="13">
    <location>
        <begin position="79"/>
        <end position="95"/>
    </location>
</feature>
<dbReference type="EMBL" id="JABBHF010000018">
    <property type="protein sequence ID" value="NMH89918.1"/>
    <property type="molecule type" value="Genomic_DNA"/>
</dbReference>
<evidence type="ECO:0000256" key="2">
    <source>
        <dbReference type="ARBA" id="ARBA00006920"/>
    </source>
</evidence>
<keyword evidence="3" id="KW-0813">Transport</keyword>
<evidence type="ECO:0000256" key="13">
    <source>
        <dbReference type="SAM" id="Phobius"/>
    </source>
</evidence>
<evidence type="ECO:0000256" key="5">
    <source>
        <dbReference type="ARBA" id="ARBA00022692"/>
    </source>
</evidence>
<evidence type="ECO:0000256" key="8">
    <source>
        <dbReference type="ARBA" id="ARBA00022989"/>
    </source>
</evidence>
<comment type="subcellular location">
    <subcellularLocation>
        <location evidence="1">Membrane</location>
        <topology evidence="1">Multi-pass membrane protein</topology>
    </subcellularLocation>
</comment>
<evidence type="ECO:0000313" key="15">
    <source>
        <dbReference type="Proteomes" id="UP000746690"/>
    </source>
</evidence>
<protein>
    <submittedName>
        <fullName evidence="14">DUF1211 domain-containing protein</fullName>
    </submittedName>
</protein>
<comment type="similarity">
    <text evidence="2">Belongs to the TMEM175 family.</text>
</comment>
<evidence type="ECO:0000256" key="3">
    <source>
        <dbReference type="ARBA" id="ARBA00022448"/>
    </source>
</evidence>
<evidence type="ECO:0000256" key="1">
    <source>
        <dbReference type="ARBA" id="ARBA00004141"/>
    </source>
</evidence>
<keyword evidence="6" id="KW-0631">Potassium channel</keyword>
<gene>
    <name evidence="14" type="ORF">HHX25_20635</name>
</gene>
<name>A0ABX1S3Y0_9FLAO</name>
<comment type="catalytic activity">
    <reaction evidence="12">
        <text>K(+)(in) = K(+)(out)</text>
        <dbReference type="Rhea" id="RHEA:29463"/>
        <dbReference type="ChEBI" id="CHEBI:29103"/>
    </reaction>
</comment>
<dbReference type="Proteomes" id="UP000746690">
    <property type="component" value="Unassembled WGS sequence"/>
</dbReference>
<comment type="caution">
    <text evidence="14">The sequence shown here is derived from an EMBL/GenBank/DDBJ whole genome shotgun (WGS) entry which is preliminary data.</text>
</comment>
<dbReference type="PANTHER" id="PTHR31462:SF5">
    <property type="entry name" value="ENDOSOMAL_LYSOSOMAL PROTON CHANNEL TMEM175"/>
    <property type="match status" value="1"/>
</dbReference>
<evidence type="ECO:0000256" key="9">
    <source>
        <dbReference type="ARBA" id="ARBA00023065"/>
    </source>
</evidence>
<organism evidence="14 15">
    <name type="scientific">Flavivirga algicola</name>
    <dbReference type="NCBI Taxonomy" id="2729136"/>
    <lineage>
        <taxon>Bacteria</taxon>
        <taxon>Pseudomonadati</taxon>
        <taxon>Bacteroidota</taxon>
        <taxon>Flavobacteriia</taxon>
        <taxon>Flavobacteriales</taxon>
        <taxon>Flavobacteriaceae</taxon>
        <taxon>Flavivirga</taxon>
    </lineage>
</organism>
<feature type="transmembrane region" description="Helical" evidence="13">
    <location>
        <begin position="145"/>
        <end position="164"/>
    </location>
</feature>
<keyword evidence="7" id="KW-0630">Potassium</keyword>
<keyword evidence="8 13" id="KW-1133">Transmembrane helix</keyword>
<dbReference type="PANTHER" id="PTHR31462">
    <property type="entry name" value="ENDOSOMAL/LYSOSOMAL POTASSIUM CHANNEL TMEM175"/>
    <property type="match status" value="1"/>
</dbReference>
<evidence type="ECO:0000256" key="6">
    <source>
        <dbReference type="ARBA" id="ARBA00022826"/>
    </source>
</evidence>